<dbReference type="PANTHER" id="PTHR11785">
    <property type="entry name" value="AMINO ACID TRANSPORTER"/>
    <property type="match status" value="1"/>
</dbReference>
<evidence type="ECO:0000256" key="1">
    <source>
        <dbReference type="ARBA" id="ARBA00004141"/>
    </source>
</evidence>
<evidence type="ECO:0000256" key="2">
    <source>
        <dbReference type="ARBA" id="ARBA00022692"/>
    </source>
</evidence>
<feature type="transmembrane region" description="Helical" evidence="5">
    <location>
        <begin position="193"/>
        <end position="213"/>
    </location>
</feature>
<comment type="caution">
    <text evidence="6">The sequence shown here is derived from an EMBL/GenBank/DDBJ whole genome shotgun (WGS) entry which is preliminary data.</text>
</comment>
<feature type="transmembrane region" description="Helical" evidence="5">
    <location>
        <begin position="418"/>
        <end position="435"/>
    </location>
</feature>
<keyword evidence="3 5" id="KW-1133">Transmembrane helix</keyword>
<feature type="transmembrane region" description="Helical" evidence="5">
    <location>
        <begin position="369"/>
        <end position="388"/>
    </location>
</feature>
<feature type="transmembrane region" description="Helical" evidence="5">
    <location>
        <begin position="98"/>
        <end position="122"/>
    </location>
</feature>
<feature type="transmembrane region" description="Helical" evidence="5">
    <location>
        <begin position="143"/>
        <end position="166"/>
    </location>
</feature>
<dbReference type="InterPro" id="IPR050598">
    <property type="entry name" value="AminoAcid_Transporter"/>
</dbReference>
<proteinExistence type="predicted"/>
<feature type="transmembrane region" description="Helical" evidence="5">
    <location>
        <begin position="319"/>
        <end position="340"/>
    </location>
</feature>
<accession>A0A1C7MTE7</accession>
<organism evidence="6 7">
    <name type="scientific">Grifola frondosa</name>
    <name type="common">Maitake</name>
    <name type="synonym">Polyporus frondosus</name>
    <dbReference type="NCBI Taxonomy" id="5627"/>
    <lineage>
        <taxon>Eukaryota</taxon>
        <taxon>Fungi</taxon>
        <taxon>Dikarya</taxon>
        <taxon>Basidiomycota</taxon>
        <taxon>Agaricomycotina</taxon>
        <taxon>Agaricomycetes</taxon>
        <taxon>Polyporales</taxon>
        <taxon>Grifolaceae</taxon>
        <taxon>Grifola</taxon>
    </lineage>
</organism>
<feature type="transmembrane region" description="Helical" evidence="5">
    <location>
        <begin position="441"/>
        <end position="466"/>
    </location>
</feature>
<feature type="transmembrane region" description="Helical" evidence="5">
    <location>
        <begin position="519"/>
        <end position="541"/>
    </location>
</feature>
<feature type="transmembrane region" description="Helical" evidence="5">
    <location>
        <begin position="486"/>
        <end position="507"/>
    </location>
</feature>
<reference evidence="6 7" key="1">
    <citation type="submission" date="2016-03" db="EMBL/GenBank/DDBJ databases">
        <title>Whole genome sequencing of Grifola frondosa 9006-11.</title>
        <authorList>
            <person name="Min B."/>
            <person name="Park H."/>
            <person name="Kim J.-G."/>
            <person name="Cho H."/>
            <person name="Oh Y.-L."/>
            <person name="Kong W.-S."/>
            <person name="Choi I.-G."/>
        </authorList>
    </citation>
    <scope>NUCLEOTIDE SEQUENCE [LARGE SCALE GENOMIC DNA]</scope>
    <source>
        <strain evidence="6 7">9006-11</strain>
    </source>
</reference>
<protein>
    <submittedName>
        <fullName evidence="6">High-affinity methionine permease</fullName>
    </submittedName>
</protein>
<dbReference type="OrthoDB" id="5982228at2759"/>
<dbReference type="EMBL" id="LUGG01000002">
    <property type="protein sequence ID" value="OBZ78204.1"/>
    <property type="molecule type" value="Genomic_DNA"/>
</dbReference>
<dbReference type="OMA" id="CGTAVYI"/>
<keyword evidence="7" id="KW-1185">Reference proteome</keyword>
<evidence type="ECO:0000313" key="7">
    <source>
        <dbReference type="Proteomes" id="UP000092993"/>
    </source>
</evidence>
<dbReference type="AlphaFoldDB" id="A0A1C7MTE7"/>
<feature type="transmembrane region" description="Helical" evidence="5">
    <location>
        <begin position="267"/>
        <end position="287"/>
    </location>
</feature>
<keyword evidence="2 5" id="KW-0812">Transmembrane</keyword>
<name>A0A1C7MTE7_GRIFR</name>
<feature type="transmembrane region" description="Helical" evidence="5">
    <location>
        <begin position="225"/>
        <end position="247"/>
    </location>
</feature>
<dbReference type="PANTHER" id="PTHR11785:SF498">
    <property type="entry name" value="HIGH-AFFINITY METHIONINE PERMEASE"/>
    <property type="match status" value="1"/>
</dbReference>
<sequence length="580" mass="63703">MGISWNSLLVASSRPGEQEPLLSRGTSTGGEGLSDDAFLVAESVPPVDETLTGESFDDVPHEKRQLGLTSTAFLIFNRVIGTGIFATPSVILRSSGSVGLSLVMWVLGATVAACGTAVYVELGTGLPRSGGEKNYLEFIYRRPVLLVTCMYAMYAVFIVSAVTLHFSGNLRLVGLLRAGNQHLAPSLENASRVGGVVCITFAFIVHSTHLQLGIRLQNTLGVLKLIILVGIALSGLAVLARIPGLSLENPPHNFEWSTMWEGSGRGGPNAFVTGLFTVIWSAHRYSFLDLNSYSERRSFVGYSNANYALSEVRNPVPRCSLAVGSITLVYMLVNIAYLAVVDKAEILGSGRIVAALYFGKLWGVQTERVSSAIIAMSTLANVLAVLFTHGRVVQELGREGVLPFSAFFASNKPFNTPLPGLFAQWLVTSMLVLMVPPGDAYLFMLNLCSYPLALINMFVSAGLLFLHLPYKTRLHQQYDWHPPFRAYTLVVLLFFLSNVFLVFAPLVPPSAGFKVYERLPYWLHVLVASAISFVGVVYWYLRFVWLPRRRGHYIVRDIVRQEDGVTRRVIREVKVSDDDG</sequence>
<evidence type="ECO:0000256" key="3">
    <source>
        <dbReference type="ARBA" id="ARBA00022989"/>
    </source>
</evidence>
<evidence type="ECO:0000256" key="4">
    <source>
        <dbReference type="ARBA" id="ARBA00023136"/>
    </source>
</evidence>
<dbReference type="GO" id="GO:0015179">
    <property type="term" value="F:L-amino acid transmembrane transporter activity"/>
    <property type="evidence" value="ECO:0007669"/>
    <property type="project" value="TreeGrafter"/>
</dbReference>
<dbReference type="STRING" id="5627.A0A1C7MTE7"/>
<feature type="transmembrane region" description="Helical" evidence="5">
    <location>
        <begin position="72"/>
        <end position="92"/>
    </location>
</feature>
<comment type="subcellular location">
    <subcellularLocation>
        <location evidence="1">Membrane</location>
        <topology evidence="1">Multi-pass membrane protein</topology>
    </subcellularLocation>
</comment>
<dbReference type="InterPro" id="IPR002293">
    <property type="entry name" value="AA/rel_permease1"/>
</dbReference>
<evidence type="ECO:0000256" key="5">
    <source>
        <dbReference type="SAM" id="Phobius"/>
    </source>
</evidence>
<evidence type="ECO:0000313" key="6">
    <source>
        <dbReference type="EMBL" id="OBZ78204.1"/>
    </source>
</evidence>
<dbReference type="PIRSF" id="PIRSF006060">
    <property type="entry name" value="AA_transporter"/>
    <property type="match status" value="1"/>
</dbReference>
<keyword evidence="4 5" id="KW-0472">Membrane</keyword>
<gene>
    <name evidence="6" type="primary">MUP1_0</name>
    <name evidence="6" type="ORF">A0H81_02485</name>
</gene>
<dbReference type="Gene3D" id="1.20.1740.10">
    <property type="entry name" value="Amino acid/polyamine transporter I"/>
    <property type="match status" value="1"/>
</dbReference>
<dbReference type="GO" id="GO:0016020">
    <property type="term" value="C:membrane"/>
    <property type="evidence" value="ECO:0007669"/>
    <property type="project" value="UniProtKB-SubCell"/>
</dbReference>
<dbReference type="Pfam" id="PF13520">
    <property type="entry name" value="AA_permease_2"/>
    <property type="match status" value="2"/>
</dbReference>
<dbReference type="Proteomes" id="UP000092993">
    <property type="component" value="Unassembled WGS sequence"/>
</dbReference>